<sequence length="241" mass="27133">MREKDETEKLEQLAARVTVTADAGFLPPLIDFVRQTAHRLGLRDEAAEHLDRVVEVVCRNVIEHAFEPGNDGRYDVLVLRRPGQVVVAVEDQGLPFDYECFKDGDDPVLSEMVHRSFADEVRFVNLGRRGNRVELIKALPHADVRDHLSVDEHHETAGASAASGDVPLEIRMMRPEESPALSRVVYRSYGYSYDRDDIYYPDRIRELQESGLMSSCVAVSPEGEFVGHLALTKLGHKPCHT</sequence>
<proteinExistence type="predicted"/>
<dbReference type="EMBL" id="CADCVG010000030">
    <property type="protein sequence ID" value="CAA9448611.1"/>
    <property type="molecule type" value="Genomic_DNA"/>
</dbReference>
<dbReference type="InterPro" id="IPR003594">
    <property type="entry name" value="HATPase_dom"/>
</dbReference>
<dbReference type="AlphaFoldDB" id="A0A6J4QLT1"/>
<dbReference type="InterPro" id="IPR036890">
    <property type="entry name" value="HATPase_C_sf"/>
</dbReference>
<gene>
    <name evidence="2" type="ORF">AVDCRST_MAG14-660</name>
</gene>
<accession>A0A6J4QLT1</accession>
<organism evidence="2">
    <name type="scientific">uncultured Rubrobacteraceae bacterium</name>
    <dbReference type="NCBI Taxonomy" id="349277"/>
    <lineage>
        <taxon>Bacteria</taxon>
        <taxon>Bacillati</taxon>
        <taxon>Actinomycetota</taxon>
        <taxon>Rubrobacteria</taxon>
        <taxon>Rubrobacterales</taxon>
        <taxon>Rubrobacteraceae</taxon>
        <taxon>environmental samples</taxon>
    </lineage>
</organism>
<dbReference type="Pfam" id="PF13581">
    <property type="entry name" value="HATPase_c_2"/>
    <property type="match status" value="1"/>
</dbReference>
<feature type="domain" description="Histidine kinase/HSP90-like ATPase" evidence="1">
    <location>
        <begin position="20"/>
        <end position="136"/>
    </location>
</feature>
<dbReference type="SUPFAM" id="SSF55874">
    <property type="entry name" value="ATPase domain of HSP90 chaperone/DNA topoisomerase II/histidine kinase"/>
    <property type="match status" value="1"/>
</dbReference>
<protein>
    <recommendedName>
        <fullName evidence="1">Histidine kinase/HSP90-like ATPase domain-containing protein</fullName>
    </recommendedName>
</protein>
<reference evidence="2" key="1">
    <citation type="submission" date="2020-02" db="EMBL/GenBank/DDBJ databases">
        <authorList>
            <person name="Meier V. D."/>
        </authorList>
    </citation>
    <scope>NUCLEOTIDE SEQUENCE</scope>
    <source>
        <strain evidence="2">AVDCRST_MAG14</strain>
    </source>
</reference>
<evidence type="ECO:0000259" key="1">
    <source>
        <dbReference type="Pfam" id="PF13581"/>
    </source>
</evidence>
<name>A0A6J4QLT1_9ACTN</name>
<dbReference type="Gene3D" id="3.30.565.10">
    <property type="entry name" value="Histidine kinase-like ATPase, C-terminal domain"/>
    <property type="match status" value="1"/>
</dbReference>
<evidence type="ECO:0000313" key="2">
    <source>
        <dbReference type="EMBL" id="CAA9448611.1"/>
    </source>
</evidence>